<keyword evidence="7 9" id="KW-0472">Membrane</keyword>
<dbReference type="InterPro" id="IPR004299">
    <property type="entry name" value="MBOAT_fam"/>
</dbReference>
<evidence type="ECO:0000256" key="1">
    <source>
        <dbReference type="ARBA" id="ARBA00004651"/>
    </source>
</evidence>
<sequence>MLFNSYEFIFIFMPVTVVVYFILNRLRLTLASKLWLALSSLFFYCWWDVRYLPLLLGSIAFNYIMGRTIGHMHRAGERNRKLVLAFAITMNVFLLGYFKYADFFITNVNELFSANLPLLKIVLPLGISFFTFTQIAYLVDAYRGNAKEYNIISYVLFVTFYPHLIAGPILHHKEMMPQFDRLRGKRLDYGNVAKGLFLLSIGLFKKVVIADSFAPVATNGFDVLTQLNFVQAWTTSLAYTLQLYYDFSGYSDMAIGVALLFNIKLPINFNSPYKSVSIQDFWRRWHMTLSRFLRDYIYFPLGGSRKGTIRTHVNSMLTMLIGGLWHGAGWTFVFWGFLHGFAQFVHRLWQKTNIKLPKWVAWFITFQFINFAWVFFRATSWDDAIKVLKGMVGLNGIGISSLDKTVVIGLAVFMLIAVACRNSMQMLEQFKPGWRSAVVAAALFVIAVVYFNKISEFLYFSF</sequence>
<feature type="transmembrane region" description="Helical" evidence="10">
    <location>
        <begin position="316"/>
        <end position="338"/>
    </location>
</feature>
<dbReference type="PIRSF" id="PIRSF500217">
    <property type="entry name" value="AlgI"/>
    <property type="match status" value="1"/>
</dbReference>
<feature type="transmembrane region" description="Helical" evidence="10">
    <location>
        <begin position="396"/>
        <end position="420"/>
    </location>
</feature>
<comment type="subcellular location">
    <subcellularLocation>
        <location evidence="1">Cell membrane</location>
        <topology evidence="1">Multi-pass membrane protein</topology>
    </subcellularLocation>
</comment>
<comment type="similarity">
    <text evidence="2 9">Belongs to the membrane-bound acyltransferase family.</text>
</comment>
<dbReference type="InterPro" id="IPR028362">
    <property type="entry name" value="AlgI"/>
</dbReference>
<protein>
    <submittedName>
        <fullName evidence="11">D-alanyl-lipoteichoic acid acyltransferase DltB (MBOAT superfamily)</fullName>
    </submittedName>
</protein>
<dbReference type="PANTHER" id="PTHR13285">
    <property type="entry name" value="ACYLTRANSFERASE"/>
    <property type="match status" value="1"/>
</dbReference>
<keyword evidence="3 9" id="KW-1003">Cell membrane</keyword>
<keyword evidence="8 9" id="KW-0012">Acyltransferase</keyword>
<dbReference type="PANTHER" id="PTHR13285:SF23">
    <property type="entry name" value="TEICHOIC ACID D-ALANYLTRANSFERASE"/>
    <property type="match status" value="1"/>
</dbReference>
<evidence type="ECO:0000256" key="2">
    <source>
        <dbReference type="ARBA" id="ARBA00010323"/>
    </source>
</evidence>
<keyword evidence="12" id="KW-1185">Reference proteome</keyword>
<evidence type="ECO:0000256" key="9">
    <source>
        <dbReference type="PIRNR" id="PIRNR016636"/>
    </source>
</evidence>
<accession>A0ABU3H9C2</accession>
<evidence type="ECO:0000313" key="12">
    <source>
        <dbReference type="Proteomes" id="UP001248709"/>
    </source>
</evidence>
<evidence type="ECO:0000256" key="10">
    <source>
        <dbReference type="SAM" id="Phobius"/>
    </source>
</evidence>
<reference evidence="11 12" key="1">
    <citation type="submission" date="2023-07" db="EMBL/GenBank/DDBJ databases">
        <title>Genomic Encyclopedia of Type Strains, Phase IV (KMG-IV): sequencing the most valuable type-strain genomes for metagenomic binning, comparative biology and taxonomic classification.</title>
        <authorList>
            <person name="Goeker M."/>
        </authorList>
    </citation>
    <scope>NUCLEOTIDE SEQUENCE [LARGE SCALE GENOMIC DNA]</scope>
    <source>
        <strain evidence="11 12">T98</strain>
    </source>
</reference>
<feature type="transmembrane region" description="Helical" evidence="10">
    <location>
        <begin position="6"/>
        <end position="23"/>
    </location>
</feature>
<dbReference type="InterPro" id="IPR024194">
    <property type="entry name" value="Ac/AlaTfrase_AlgI/DltB"/>
</dbReference>
<dbReference type="InterPro" id="IPR051085">
    <property type="entry name" value="MB_O-acyltransferase"/>
</dbReference>
<feature type="transmembrane region" description="Helical" evidence="10">
    <location>
        <begin position="151"/>
        <end position="170"/>
    </location>
</feature>
<dbReference type="PIRSF" id="PIRSF016636">
    <property type="entry name" value="AlgI_DltB"/>
    <property type="match status" value="1"/>
</dbReference>
<dbReference type="EMBL" id="JAUSUY010000011">
    <property type="protein sequence ID" value="MDT3427356.1"/>
    <property type="molecule type" value="Genomic_DNA"/>
</dbReference>
<feature type="transmembrane region" description="Helical" evidence="10">
    <location>
        <begin position="121"/>
        <end position="139"/>
    </location>
</feature>
<evidence type="ECO:0000256" key="4">
    <source>
        <dbReference type="ARBA" id="ARBA00022679"/>
    </source>
</evidence>
<organism evidence="11 12">
    <name type="scientific">Paenibacillus forsythiae</name>
    <dbReference type="NCBI Taxonomy" id="365616"/>
    <lineage>
        <taxon>Bacteria</taxon>
        <taxon>Bacillati</taxon>
        <taxon>Bacillota</taxon>
        <taxon>Bacilli</taxon>
        <taxon>Bacillales</taxon>
        <taxon>Paenibacillaceae</taxon>
        <taxon>Paenibacillus</taxon>
    </lineage>
</organism>
<evidence type="ECO:0000256" key="5">
    <source>
        <dbReference type="ARBA" id="ARBA00022692"/>
    </source>
</evidence>
<keyword evidence="6 10" id="KW-1133">Transmembrane helix</keyword>
<evidence type="ECO:0000256" key="7">
    <source>
        <dbReference type="ARBA" id="ARBA00023136"/>
    </source>
</evidence>
<comment type="caution">
    <text evidence="11">The sequence shown here is derived from an EMBL/GenBank/DDBJ whole genome shotgun (WGS) entry which is preliminary data.</text>
</comment>
<evidence type="ECO:0000256" key="3">
    <source>
        <dbReference type="ARBA" id="ARBA00022475"/>
    </source>
</evidence>
<proteinExistence type="inferred from homology"/>
<dbReference type="Pfam" id="PF03062">
    <property type="entry name" value="MBOAT"/>
    <property type="match status" value="1"/>
</dbReference>
<name>A0ABU3H9C2_9BACL</name>
<evidence type="ECO:0000256" key="8">
    <source>
        <dbReference type="ARBA" id="ARBA00023315"/>
    </source>
</evidence>
<feature type="transmembrane region" description="Helical" evidence="10">
    <location>
        <begin position="359"/>
        <end position="376"/>
    </location>
</feature>
<dbReference type="RefSeq" id="WP_025698845.1">
    <property type="nucleotide sequence ID" value="NZ_JAUSUY010000011.1"/>
</dbReference>
<evidence type="ECO:0000256" key="6">
    <source>
        <dbReference type="ARBA" id="ARBA00022989"/>
    </source>
</evidence>
<dbReference type="Proteomes" id="UP001248709">
    <property type="component" value="Unassembled WGS sequence"/>
</dbReference>
<feature type="transmembrane region" description="Helical" evidence="10">
    <location>
        <begin position="432"/>
        <end position="451"/>
    </location>
</feature>
<gene>
    <name evidence="11" type="ORF">J2Z22_002907</name>
</gene>
<dbReference type="GO" id="GO:0016746">
    <property type="term" value="F:acyltransferase activity"/>
    <property type="evidence" value="ECO:0007669"/>
    <property type="project" value="UniProtKB-KW"/>
</dbReference>
<evidence type="ECO:0000313" key="11">
    <source>
        <dbReference type="EMBL" id="MDT3427356.1"/>
    </source>
</evidence>
<feature type="transmembrane region" description="Helical" evidence="10">
    <location>
        <begin position="82"/>
        <end position="101"/>
    </location>
</feature>
<keyword evidence="5 10" id="KW-0812">Transmembrane</keyword>
<keyword evidence="4 9" id="KW-0808">Transferase</keyword>